<reference evidence="1 2" key="1">
    <citation type="submission" date="2023-01" db="EMBL/GenBank/DDBJ databases">
        <authorList>
            <person name="Kreplak J."/>
        </authorList>
    </citation>
    <scope>NUCLEOTIDE SEQUENCE [LARGE SCALE GENOMIC DNA]</scope>
</reference>
<evidence type="ECO:0000313" key="2">
    <source>
        <dbReference type="Proteomes" id="UP001157006"/>
    </source>
</evidence>
<accession>A0AAV0ZJB5</accession>
<gene>
    <name evidence="1" type="ORF">VFH_II101800</name>
</gene>
<organism evidence="1 2">
    <name type="scientific">Vicia faba</name>
    <name type="common">Broad bean</name>
    <name type="synonym">Faba vulgaris</name>
    <dbReference type="NCBI Taxonomy" id="3906"/>
    <lineage>
        <taxon>Eukaryota</taxon>
        <taxon>Viridiplantae</taxon>
        <taxon>Streptophyta</taxon>
        <taxon>Embryophyta</taxon>
        <taxon>Tracheophyta</taxon>
        <taxon>Spermatophyta</taxon>
        <taxon>Magnoliopsida</taxon>
        <taxon>eudicotyledons</taxon>
        <taxon>Gunneridae</taxon>
        <taxon>Pentapetalae</taxon>
        <taxon>rosids</taxon>
        <taxon>fabids</taxon>
        <taxon>Fabales</taxon>
        <taxon>Fabaceae</taxon>
        <taxon>Papilionoideae</taxon>
        <taxon>50 kb inversion clade</taxon>
        <taxon>NPAAA clade</taxon>
        <taxon>Hologalegina</taxon>
        <taxon>IRL clade</taxon>
        <taxon>Fabeae</taxon>
        <taxon>Vicia</taxon>
    </lineage>
</organism>
<name>A0AAV0ZJB5_VICFA</name>
<keyword evidence="2" id="KW-1185">Reference proteome</keyword>
<proteinExistence type="predicted"/>
<protein>
    <submittedName>
        <fullName evidence="1">Uncharacterized protein</fullName>
    </submittedName>
</protein>
<sequence>MCHFSLVGKIVLNADFLSKGAIHRSFRKGRACRRTILGHSNFQGGYAYAWLPSPTEHYLPWRGIKFNYLLSLPGEKKDEGGILHVQAGTYYRTYDRNKNEGNKELQANARGRGVIPS</sequence>
<dbReference type="EMBL" id="OX451737">
    <property type="protein sequence ID" value="CAI8597874.1"/>
    <property type="molecule type" value="Genomic_DNA"/>
</dbReference>
<dbReference type="AlphaFoldDB" id="A0AAV0ZJB5"/>
<dbReference type="Proteomes" id="UP001157006">
    <property type="component" value="Chromosome 2"/>
</dbReference>
<evidence type="ECO:0000313" key="1">
    <source>
        <dbReference type="EMBL" id="CAI8597874.1"/>
    </source>
</evidence>